<evidence type="ECO:0000313" key="1">
    <source>
        <dbReference type="EMBL" id="DAF98056.1"/>
    </source>
</evidence>
<proteinExistence type="predicted"/>
<protein>
    <submittedName>
        <fullName evidence="1">Tail connector protein</fullName>
    </submittedName>
</protein>
<name>A0A8S5UU85_9CAUD</name>
<dbReference type="InterPro" id="IPR021146">
    <property type="entry name" value="Phage_gp6-like_head-tail"/>
</dbReference>
<organism evidence="1">
    <name type="scientific">Siphoviridae sp. ctGsX68</name>
    <dbReference type="NCBI Taxonomy" id="2825417"/>
    <lineage>
        <taxon>Viruses</taxon>
        <taxon>Duplodnaviria</taxon>
        <taxon>Heunggongvirae</taxon>
        <taxon>Uroviricota</taxon>
        <taxon>Caudoviricetes</taxon>
    </lineage>
</organism>
<reference evidence="1" key="1">
    <citation type="journal article" date="2021" name="Proc. Natl. Acad. Sci. U.S.A.">
        <title>A Catalog of Tens of Thousands of Viruses from Human Metagenomes Reveals Hidden Associations with Chronic Diseases.</title>
        <authorList>
            <person name="Tisza M.J."/>
            <person name="Buck C.B."/>
        </authorList>
    </citation>
    <scope>NUCLEOTIDE SEQUENCE</scope>
    <source>
        <strain evidence="1">CtGsX68</strain>
    </source>
</reference>
<dbReference type="EMBL" id="BK016141">
    <property type="protein sequence ID" value="DAF98056.1"/>
    <property type="molecule type" value="Genomic_DNA"/>
</dbReference>
<accession>A0A8S5UU85</accession>
<sequence length="108" mass="12010">MTNEEKALKLAVMIPEASVDDLLTFVDISEAIVLNRRYPFGYPEGTAVEPRYEMLQLQIAVEIYNRQGAEGEQSHSENGISRSYENAYVSSSLLKRIVPYAGVPNADA</sequence>
<dbReference type="Pfam" id="PF05135">
    <property type="entry name" value="Phage_connect_1"/>
    <property type="match status" value="1"/>
</dbReference>